<organism evidence="2 3">
    <name type="scientific">Stutzerimonas stutzeri</name>
    <name type="common">Pseudomonas stutzeri</name>
    <dbReference type="NCBI Taxonomy" id="316"/>
    <lineage>
        <taxon>Bacteria</taxon>
        <taxon>Pseudomonadati</taxon>
        <taxon>Pseudomonadota</taxon>
        <taxon>Gammaproteobacteria</taxon>
        <taxon>Pseudomonadales</taxon>
        <taxon>Pseudomonadaceae</taxon>
        <taxon>Stutzerimonas</taxon>
    </lineage>
</organism>
<sequence length="191" mass="22163">MEEAMTRLELDSLRLRLRGWRDDDLDPLTEMCADPRVMRYFPALLSRDDCAAAMARCRMHFARHGFGFWALERKDDGRFIGLTGLAWSRLDLPFCPAVEIAWRLVRDQWRQGLGREAAQASLACAFERLQLQEVVAYTAAINEPSRQLMSALGMQHEAQHDFEHPDVAEGHPLRAHVLYRITRENWNDARR</sequence>
<feature type="domain" description="N-acetyltransferase" evidence="1">
    <location>
        <begin position="15"/>
        <end position="184"/>
    </location>
</feature>
<gene>
    <name evidence="2" type="ORF">CH92_18375</name>
</gene>
<reference evidence="3" key="1">
    <citation type="journal article" date="2014" name="Genome Announc.">
        <title>Complete Genome Sequence of the Highly Transformable Pseudomonas stutzeri Strain 28a24.</title>
        <authorList>
            <person name="Smith B.A."/>
            <person name="Dougherty K.M."/>
            <person name="Baltrus D.A."/>
        </authorList>
    </citation>
    <scope>NUCLEOTIDE SEQUENCE [LARGE SCALE GENOMIC DNA]</scope>
    <source>
        <strain evidence="3">28a24</strain>
    </source>
</reference>
<dbReference type="PATRIC" id="fig|316.77.peg.3666"/>
<dbReference type="OrthoDB" id="9801656at2"/>
<name>W8R208_STUST</name>
<dbReference type="AlphaFoldDB" id="W8R208"/>
<dbReference type="Gene3D" id="3.40.630.30">
    <property type="match status" value="1"/>
</dbReference>
<accession>W8R208</accession>
<dbReference type="SUPFAM" id="SSF55729">
    <property type="entry name" value="Acyl-CoA N-acyltransferases (Nat)"/>
    <property type="match status" value="1"/>
</dbReference>
<dbReference type="PANTHER" id="PTHR43792">
    <property type="entry name" value="GNAT FAMILY, PUTATIVE (AFU_ORTHOLOGUE AFUA_3G00765)-RELATED-RELATED"/>
    <property type="match status" value="1"/>
</dbReference>
<keyword evidence="2" id="KW-0808">Transferase</keyword>
<dbReference type="InterPro" id="IPR016181">
    <property type="entry name" value="Acyl_CoA_acyltransferase"/>
</dbReference>
<dbReference type="EMBL" id="CP007441">
    <property type="protein sequence ID" value="AHL76940.1"/>
    <property type="molecule type" value="Genomic_DNA"/>
</dbReference>
<dbReference type="PANTHER" id="PTHR43792:SF1">
    <property type="entry name" value="N-ACETYLTRANSFERASE DOMAIN-CONTAINING PROTEIN"/>
    <property type="match status" value="1"/>
</dbReference>
<reference evidence="2 3" key="2">
    <citation type="submission" date="2014-03" db="EMBL/GenBank/DDBJ databases">
        <authorList>
            <person name="Baltrus D."/>
            <person name="Dougherty K."/>
        </authorList>
    </citation>
    <scope>NUCLEOTIDE SEQUENCE</scope>
    <source>
        <strain evidence="2 3">28a24</strain>
    </source>
</reference>
<evidence type="ECO:0000313" key="2">
    <source>
        <dbReference type="EMBL" id="AHL76940.1"/>
    </source>
</evidence>
<dbReference type="InterPro" id="IPR051531">
    <property type="entry name" value="N-acetyltransferase"/>
</dbReference>
<evidence type="ECO:0000313" key="3">
    <source>
        <dbReference type="Proteomes" id="UP000019522"/>
    </source>
</evidence>
<dbReference type="Pfam" id="PF13302">
    <property type="entry name" value="Acetyltransf_3"/>
    <property type="match status" value="1"/>
</dbReference>
<dbReference type="KEGG" id="pstt:CH92_18375"/>
<evidence type="ECO:0000259" key="1">
    <source>
        <dbReference type="PROSITE" id="PS51186"/>
    </source>
</evidence>
<dbReference type="PROSITE" id="PS51186">
    <property type="entry name" value="GNAT"/>
    <property type="match status" value="1"/>
</dbReference>
<dbReference type="GO" id="GO:0016747">
    <property type="term" value="F:acyltransferase activity, transferring groups other than amino-acyl groups"/>
    <property type="evidence" value="ECO:0007669"/>
    <property type="project" value="InterPro"/>
</dbReference>
<proteinExistence type="predicted"/>
<protein>
    <submittedName>
        <fullName evidence="2">GNAT family acetyltransferase</fullName>
    </submittedName>
</protein>
<dbReference type="Proteomes" id="UP000019522">
    <property type="component" value="Chromosome"/>
</dbReference>
<dbReference type="InterPro" id="IPR000182">
    <property type="entry name" value="GNAT_dom"/>
</dbReference>